<keyword evidence="3" id="KW-0808">Transferase</keyword>
<dbReference type="Pfam" id="PF00534">
    <property type="entry name" value="Glycos_transf_1"/>
    <property type="match status" value="1"/>
</dbReference>
<keyword evidence="4" id="KW-1185">Reference proteome</keyword>
<evidence type="ECO:0000259" key="2">
    <source>
        <dbReference type="Pfam" id="PF13439"/>
    </source>
</evidence>
<protein>
    <submittedName>
        <fullName evidence="3">Glycosyl transferase</fullName>
    </submittedName>
</protein>
<accession>A0ABN6QPB4</accession>
<organism evidence="3 4">
    <name type="scientific">Akkermansia biwaensis</name>
    <dbReference type="NCBI Taxonomy" id="2946555"/>
    <lineage>
        <taxon>Bacteria</taxon>
        <taxon>Pseudomonadati</taxon>
        <taxon>Verrucomicrobiota</taxon>
        <taxon>Verrucomicrobiia</taxon>
        <taxon>Verrucomicrobiales</taxon>
        <taxon>Akkermansiaceae</taxon>
        <taxon>Akkermansia</taxon>
    </lineage>
</organism>
<feature type="domain" description="Glycosyl transferase family 1" evidence="1">
    <location>
        <begin position="185"/>
        <end position="339"/>
    </location>
</feature>
<dbReference type="Proteomes" id="UP001062263">
    <property type="component" value="Chromosome"/>
</dbReference>
<name>A0ABN6QPB4_9BACT</name>
<evidence type="ECO:0000313" key="4">
    <source>
        <dbReference type="Proteomes" id="UP001062263"/>
    </source>
</evidence>
<evidence type="ECO:0000259" key="1">
    <source>
        <dbReference type="Pfam" id="PF00534"/>
    </source>
</evidence>
<dbReference type="GO" id="GO:0016740">
    <property type="term" value="F:transferase activity"/>
    <property type="evidence" value="ECO:0007669"/>
    <property type="project" value="UniProtKB-KW"/>
</dbReference>
<dbReference type="Gene3D" id="3.40.50.2000">
    <property type="entry name" value="Glycogen Phosphorylase B"/>
    <property type="match status" value="2"/>
</dbReference>
<dbReference type="CDD" id="cd03801">
    <property type="entry name" value="GT4_PimA-like"/>
    <property type="match status" value="1"/>
</dbReference>
<dbReference type="Pfam" id="PF13439">
    <property type="entry name" value="Glyco_transf_4"/>
    <property type="match status" value="1"/>
</dbReference>
<dbReference type="PANTHER" id="PTHR12526">
    <property type="entry name" value="GLYCOSYLTRANSFERASE"/>
    <property type="match status" value="1"/>
</dbReference>
<dbReference type="EMBL" id="AP025943">
    <property type="protein sequence ID" value="BDL44600.1"/>
    <property type="molecule type" value="Genomic_DNA"/>
</dbReference>
<evidence type="ECO:0000313" key="3">
    <source>
        <dbReference type="EMBL" id="BDL44600.1"/>
    </source>
</evidence>
<proteinExistence type="predicted"/>
<dbReference type="InterPro" id="IPR001296">
    <property type="entry name" value="Glyco_trans_1"/>
</dbReference>
<dbReference type="SUPFAM" id="SSF53756">
    <property type="entry name" value="UDP-Glycosyltransferase/glycogen phosphorylase"/>
    <property type="match status" value="1"/>
</dbReference>
<reference evidence="3" key="1">
    <citation type="submission" date="2022-06" db="EMBL/GenBank/DDBJ databases">
        <title>Akkermansia biwalacus sp. nov., an anaerobic mucin-degrading bacterium isolated from human intestine.</title>
        <authorList>
            <person name="Kobayashi Y."/>
            <person name="Inoue S."/>
            <person name="Kawahara T."/>
            <person name="Kohda N."/>
        </authorList>
    </citation>
    <scope>NUCLEOTIDE SEQUENCE</scope>
    <source>
        <strain evidence="3">WON2089</strain>
    </source>
</reference>
<gene>
    <name evidence="3" type="ORF">Abiwalacus_21740</name>
</gene>
<sequence>MKAMTTNIPTLAIYFPSLENLGGIERVVEAQTLIFAKHGIHVLLVTEQPVGKLRPSLENYCRFACLSRESSRKDQWEKIIREHRPSLVILHGAFYAAAMETAAILRPLPVKTILNIHFSFPTPLYLTGDEGMYDSHLETARLCDAVAVVSGTDRRFWTALGCRAHYVQNPVRHAASAPVPTPPRSRRTLLWLGRPMEPKMPEEALYIMAELLPRVPDARLVMAGGHGAESGKLLQLTKALGISSSVTFIPEQADVEPLYAESGIHLLTSQAESFCLVLAEAKARGIPTVMYDIPYLELLHNRRGVSVLPYGDRRGMADRIAALMLDEELYARQSEQARESLLPFNDEAVFQTWNAIFSDLAGQEAAPEDIREGQQAEEDLRLIVSEMYRAWSYRMEKDLWKIEFWNNLEKMLGTSAAARLRRWGEALFQRLKKLKRSIK</sequence>
<feature type="domain" description="Glycosyltransferase subfamily 4-like N-terminal" evidence="2">
    <location>
        <begin position="22"/>
        <end position="171"/>
    </location>
</feature>
<dbReference type="InterPro" id="IPR028098">
    <property type="entry name" value="Glyco_trans_4-like_N"/>
</dbReference>